<evidence type="ECO:0000313" key="8">
    <source>
        <dbReference type="EMBL" id="EMS70328.1"/>
    </source>
</evidence>
<comment type="catalytic activity">
    <reaction evidence="4 5">
        <text>L-glutaminyl-[peptide chain release factor] + S-adenosyl-L-methionine = N(5)-methyl-L-glutaminyl-[peptide chain release factor] + S-adenosyl-L-homocysteine + H(+)</text>
        <dbReference type="Rhea" id="RHEA:42896"/>
        <dbReference type="Rhea" id="RHEA-COMP:10271"/>
        <dbReference type="Rhea" id="RHEA-COMP:10272"/>
        <dbReference type="ChEBI" id="CHEBI:15378"/>
        <dbReference type="ChEBI" id="CHEBI:30011"/>
        <dbReference type="ChEBI" id="CHEBI:57856"/>
        <dbReference type="ChEBI" id="CHEBI:59789"/>
        <dbReference type="ChEBI" id="CHEBI:61891"/>
        <dbReference type="EC" id="2.1.1.297"/>
    </reaction>
</comment>
<dbReference type="InterPro" id="IPR029063">
    <property type="entry name" value="SAM-dependent_MTases_sf"/>
</dbReference>
<comment type="caution">
    <text evidence="8">The sequence shown here is derived from an EMBL/GenBank/DDBJ whole genome shotgun (WGS) entry which is preliminary data.</text>
</comment>
<dbReference type="InterPro" id="IPR007848">
    <property type="entry name" value="Small_mtfrase_dom"/>
</dbReference>
<dbReference type="InterPro" id="IPR040758">
    <property type="entry name" value="PrmC_N"/>
</dbReference>
<dbReference type="Gene3D" id="3.40.50.150">
    <property type="entry name" value="Vaccinia Virus protein VP39"/>
    <property type="match status" value="1"/>
</dbReference>
<dbReference type="GO" id="GO:0032259">
    <property type="term" value="P:methylation"/>
    <property type="evidence" value="ECO:0007669"/>
    <property type="project" value="UniProtKB-KW"/>
</dbReference>
<evidence type="ECO:0000256" key="3">
    <source>
        <dbReference type="ARBA" id="ARBA00022691"/>
    </source>
</evidence>
<dbReference type="GO" id="GO:0102559">
    <property type="term" value="F:peptide chain release factor N(5)-glutamine methyltransferase activity"/>
    <property type="evidence" value="ECO:0007669"/>
    <property type="project" value="UniProtKB-EC"/>
</dbReference>
<dbReference type="InterPro" id="IPR002052">
    <property type="entry name" value="DNA_methylase_N6_adenine_CS"/>
</dbReference>
<dbReference type="InterPro" id="IPR050320">
    <property type="entry name" value="N5-glutamine_MTase"/>
</dbReference>
<dbReference type="GO" id="GO:0003676">
    <property type="term" value="F:nucleic acid binding"/>
    <property type="evidence" value="ECO:0007669"/>
    <property type="project" value="InterPro"/>
</dbReference>
<dbReference type="PROSITE" id="PS00092">
    <property type="entry name" value="N6_MTASE"/>
    <property type="match status" value="1"/>
</dbReference>
<comment type="function">
    <text evidence="5">Methylates the class 1 translation termination release factors RF1/PrfA and RF2/PrfB on the glutamine residue of the universally conserved GGQ motif.</text>
</comment>
<proteinExistence type="inferred from homology"/>
<feature type="binding site" evidence="5">
    <location>
        <position position="161"/>
    </location>
    <ligand>
        <name>S-adenosyl-L-methionine</name>
        <dbReference type="ChEBI" id="CHEBI:59789"/>
    </ligand>
</feature>
<dbReference type="EC" id="2.1.1.297" evidence="5"/>
<feature type="domain" description="Methyltransferase small" evidence="6">
    <location>
        <begin position="132"/>
        <end position="214"/>
    </location>
</feature>
<dbReference type="PANTHER" id="PTHR18895">
    <property type="entry name" value="HEMK METHYLTRANSFERASE"/>
    <property type="match status" value="1"/>
</dbReference>
<evidence type="ECO:0000256" key="2">
    <source>
        <dbReference type="ARBA" id="ARBA00022679"/>
    </source>
</evidence>
<dbReference type="HAMAP" id="MF_02126">
    <property type="entry name" value="RF_methyltr_PrmC"/>
    <property type="match status" value="1"/>
</dbReference>
<keyword evidence="3 5" id="KW-0949">S-adenosyl-L-methionine</keyword>
<dbReference type="InterPro" id="IPR004556">
    <property type="entry name" value="HemK-like"/>
</dbReference>
<feature type="binding site" evidence="5">
    <location>
        <position position="206"/>
    </location>
    <ligand>
        <name>S-adenosyl-L-methionine</name>
        <dbReference type="ChEBI" id="CHEBI:59789"/>
    </ligand>
</feature>
<dbReference type="EMBL" id="AORV01000056">
    <property type="protein sequence ID" value="EMS70328.1"/>
    <property type="molecule type" value="Genomic_DNA"/>
</dbReference>
<keyword evidence="2 5" id="KW-0808">Transferase</keyword>
<keyword evidence="9" id="KW-1185">Reference proteome</keyword>
<dbReference type="Gene3D" id="1.10.8.10">
    <property type="entry name" value="DNA helicase RuvA subunit, C-terminal domain"/>
    <property type="match status" value="1"/>
</dbReference>
<gene>
    <name evidence="5" type="primary">prmC</name>
    <name evidence="8" type="ORF">CTER_3899</name>
</gene>
<dbReference type="Proteomes" id="UP000014155">
    <property type="component" value="Unassembled WGS sequence"/>
</dbReference>
<dbReference type="eggNOG" id="COG2890">
    <property type="taxonomic scope" value="Bacteria"/>
</dbReference>
<dbReference type="PATRIC" id="fig|1195236.3.peg.4111"/>
<sequence>MKTIKQFLQYAAETLKNAGIETPVLEAGVILCHVLNCNRTYLYTHGDRVLETGELAELEVFLHKRSENVPLQYLLGEAEFMSLSFKVSPAVLIPRQDTEILVEKCIELINGNGFNGLTDECSQEKACCVSGARVLDMCTGSGCIAVSIAHYCPGSRVAACDISQEALEIARINSVRAGVEKQLEFRCGDLFEALDGREKFHIIVSNPPYIETGTVKTLERQVCDHEPYIALDGGADGLDFYRKIIYAAPGFLYKDGYLVLEIGYNQGESVGRLMENSFGSVTVLKDLGSNDRVVLGRLKK</sequence>
<dbReference type="NCBIfam" id="TIGR03534">
    <property type="entry name" value="RF_mod_PrmC"/>
    <property type="match status" value="1"/>
</dbReference>
<evidence type="ECO:0000256" key="5">
    <source>
        <dbReference type="HAMAP-Rule" id="MF_02126"/>
    </source>
</evidence>
<dbReference type="InterPro" id="IPR019874">
    <property type="entry name" value="RF_methyltr_PrmC"/>
</dbReference>
<protein>
    <recommendedName>
        <fullName evidence="5">Release factor glutamine methyltransferase</fullName>
        <shortName evidence="5">RF MTase</shortName>
        <ecNumber evidence="5">2.1.1.297</ecNumber>
    </recommendedName>
    <alternativeName>
        <fullName evidence="5">N5-glutamine methyltransferase PrmC</fullName>
    </alternativeName>
    <alternativeName>
        <fullName evidence="5">Protein-(glutamine-N5) MTase PrmC</fullName>
    </alternativeName>
    <alternativeName>
        <fullName evidence="5">Protein-glutamine N-methyltransferase PrmC</fullName>
    </alternativeName>
</protein>
<organism evidence="8 9">
    <name type="scientific">Ruminiclostridium cellobioparum subsp. termitidis CT1112</name>
    <dbReference type="NCBI Taxonomy" id="1195236"/>
    <lineage>
        <taxon>Bacteria</taxon>
        <taxon>Bacillati</taxon>
        <taxon>Bacillota</taxon>
        <taxon>Clostridia</taxon>
        <taxon>Eubacteriales</taxon>
        <taxon>Oscillospiraceae</taxon>
        <taxon>Ruminiclostridium</taxon>
    </lineage>
</organism>
<feature type="binding site" evidence="5">
    <location>
        <begin position="206"/>
        <end position="209"/>
    </location>
    <ligand>
        <name>substrate</name>
    </ligand>
</feature>
<accession>S0FPG5</accession>
<dbReference type="CDD" id="cd02440">
    <property type="entry name" value="AdoMet_MTases"/>
    <property type="match status" value="1"/>
</dbReference>
<dbReference type="NCBIfam" id="TIGR00536">
    <property type="entry name" value="hemK_fam"/>
    <property type="match status" value="1"/>
</dbReference>
<comment type="caution">
    <text evidence="5">Lacks conserved residue(s) required for the propagation of feature annotation.</text>
</comment>
<evidence type="ECO:0000256" key="4">
    <source>
        <dbReference type="ARBA" id="ARBA00048391"/>
    </source>
</evidence>
<dbReference type="PANTHER" id="PTHR18895:SF74">
    <property type="entry name" value="MTRF1L RELEASE FACTOR GLUTAMINE METHYLTRANSFERASE"/>
    <property type="match status" value="1"/>
</dbReference>
<dbReference type="Pfam" id="PF05175">
    <property type="entry name" value="MTS"/>
    <property type="match status" value="1"/>
</dbReference>
<comment type="similarity">
    <text evidence="5">Belongs to the protein N5-glutamine methyltransferase family. PrmC subfamily.</text>
</comment>
<reference evidence="8 9" key="1">
    <citation type="journal article" date="2013" name="Genome Announc.">
        <title>Draft Genome Sequence of the Cellulolytic, Mesophilic, Anaerobic Bacterium Clostridium termitidis Strain CT1112 (DSM 5398).</title>
        <authorList>
            <person name="Lal S."/>
            <person name="Ramachandran U."/>
            <person name="Zhang X."/>
            <person name="Munir R."/>
            <person name="Sparling R."/>
            <person name="Levin D.B."/>
        </authorList>
    </citation>
    <scope>NUCLEOTIDE SEQUENCE [LARGE SCALE GENOMIC DNA]</scope>
    <source>
        <strain evidence="8 9">CT1112</strain>
    </source>
</reference>
<dbReference type="Pfam" id="PF17827">
    <property type="entry name" value="PrmC_N"/>
    <property type="match status" value="1"/>
</dbReference>
<dbReference type="RefSeq" id="WP_004628559.1">
    <property type="nucleotide sequence ID" value="NZ_AORV01000056.1"/>
</dbReference>
<evidence type="ECO:0000313" key="9">
    <source>
        <dbReference type="Proteomes" id="UP000014155"/>
    </source>
</evidence>
<dbReference type="STRING" id="1195236.CTER_3899"/>
<evidence type="ECO:0000256" key="1">
    <source>
        <dbReference type="ARBA" id="ARBA00022603"/>
    </source>
</evidence>
<evidence type="ECO:0000259" key="6">
    <source>
        <dbReference type="Pfam" id="PF05175"/>
    </source>
</evidence>
<name>S0FPG5_RUMCE</name>
<keyword evidence="1 5" id="KW-0489">Methyltransferase</keyword>
<evidence type="ECO:0000259" key="7">
    <source>
        <dbReference type="Pfam" id="PF17827"/>
    </source>
</evidence>
<feature type="domain" description="Release factor glutamine methyltransferase N-terminal" evidence="7">
    <location>
        <begin position="7"/>
        <end position="76"/>
    </location>
</feature>
<dbReference type="SUPFAM" id="SSF53335">
    <property type="entry name" value="S-adenosyl-L-methionine-dependent methyltransferases"/>
    <property type="match status" value="1"/>
</dbReference>
<dbReference type="AlphaFoldDB" id="S0FPG5"/>